<feature type="transmembrane region" description="Helical" evidence="1">
    <location>
        <begin position="239"/>
        <end position="268"/>
    </location>
</feature>
<accession>A0ABW4Z057</accession>
<feature type="transmembrane region" description="Helical" evidence="1">
    <location>
        <begin position="152"/>
        <end position="176"/>
    </location>
</feature>
<keyword evidence="1" id="KW-0812">Transmembrane</keyword>
<feature type="domain" description="Acyltransferase 3" evidence="2">
    <location>
        <begin position="6"/>
        <end position="334"/>
    </location>
</feature>
<organism evidence="3 4">
    <name type="scientific">Ancylobacter oerskovii</name>
    <dbReference type="NCBI Taxonomy" id="459519"/>
    <lineage>
        <taxon>Bacteria</taxon>
        <taxon>Pseudomonadati</taxon>
        <taxon>Pseudomonadota</taxon>
        <taxon>Alphaproteobacteria</taxon>
        <taxon>Hyphomicrobiales</taxon>
        <taxon>Xanthobacteraceae</taxon>
        <taxon>Ancylobacter</taxon>
    </lineage>
</organism>
<name>A0ABW4Z057_9HYPH</name>
<feature type="transmembrane region" description="Helical" evidence="1">
    <location>
        <begin position="316"/>
        <end position="340"/>
    </location>
</feature>
<gene>
    <name evidence="3" type="ORF">ACFSNC_15795</name>
</gene>
<dbReference type="RefSeq" id="WP_213351708.1">
    <property type="nucleotide sequence ID" value="NZ_JAHBGB010000006.1"/>
</dbReference>
<comment type="caution">
    <text evidence="3">The sequence shown here is derived from an EMBL/GenBank/DDBJ whole genome shotgun (WGS) entry which is preliminary data.</text>
</comment>
<dbReference type="PANTHER" id="PTHR23028">
    <property type="entry name" value="ACETYLTRANSFERASE"/>
    <property type="match status" value="1"/>
</dbReference>
<dbReference type="EMBL" id="JBHUHD010000001">
    <property type="protein sequence ID" value="MFD2141872.1"/>
    <property type="molecule type" value="Genomic_DNA"/>
</dbReference>
<keyword evidence="1" id="KW-1133">Transmembrane helix</keyword>
<reference evidence="4" key="1">
    <citation type="journal article" date="2019" name="Int. J. Syst. Evol. Microbiol.">
        <title>The Global Catalogue of Microorganisms (GCM) 10K type strain sequencing project: providing services to taxonomists for standard genome sequencing and annotation.</title>
        <authorList>
            <consortium name="The Broad Institute Genomics Platform"/>
            <consortium name="The Broad Institute Genome Sequencing Center for Infectious Disease"/>
            <person name="Wu L."/>
            <person name="Ma J."/>
        </authorList>
    </citation>
    <scope>NUCLEOTIDE SEQUENCE [LARGE SCALE GENOMIC DNA]</scope>
    <source>
        <strain evidence="4">CCM 7435</strain>
    </source>
</reference>
<feature type="transmembrane region" description="Helical" evidence="1">
    <location>
        <begin position="46"/>
        <end position="65"/>
    </location>
</feature>
<dbReference type="InterPro" id="IPR002656">
    <property type="entry name" value="Acyl_transf_3_dom"/>
</dbReference>
<dbReference type="Proteomes" id="UP001597299">
    <property type="component" value="Unassembled WGS sequence"/>
</dbReference>
<feature type="transmembrane region" description="Helical" evidence="1">
    <location>
        <begin position="12"/>
        <end position="34"/>
    </location>
</feature>
<protein>
    <submittedName>
        <fullName evidence="3">Acyltransferase family protein</fullName>
        <ecNumber evidence="3">2.3.-.-</ecNumber>
    </submittedName>
</protein>
<evidence type="ECO:0000313" key="3">
    <source>
        <dbReference type="EMBL" id="MFD2141872.1"/>
    </source>
</evidence>
<dbReference type="PANTHER" id="PTHR23028:SF53">
    <property type="entry name" value="ACYL_TRANSF_3 DOMAIN-CONTAINING PROTEIN"/>
    <property type="match status" value="1"/>
</dbReference>
<evidence type="ECO:0000313" key="4">
    <source>
        <dbReference type="Proteomes" id="UP001597299"/>
    </source>
</evidence>
<evidence type="ECO:0000256" key="1">
    <source>
        <dbReference type="SAM" id="Phobius"/>
    </source>
</evidence>
<feature type="transmembrane region" description="Helical" evidence="1">
    <location>
        <begin position="182"/>
        <end position="202"/>
    </location>
</feature>
<sequence length="355" mass="37389">MQRWGAIEGLRGILALWAALNHMIAYSGVAVPGWAAQWLVNGATHAVHVFMIISGFVITHLVLGKREAYVPYLCRRFLRLFPAFAVCVGLGWASYGWFIHGLETFAGPSLVALYQGRADAVAGAPVAYFLAQMTMLHGMLPKEVLPYADGVFLGTGWSVSLEWQFYLVAPFVVAALGTVRGAVAVVALCVVLWTAAAGGLFGTFARDSLLFAATPYFLVGIGSRLAWPAIQGKAGAGVALVLLAGALAMLAPAAVALLVWAVFFPLLVTGAGDAVLCHPAMLWLGRISYSIYLLHIIVIGLVMGLAASLVPSMSSGMLLASMLASLPVIIAGSALLHRFVEVPGMAMGRRAPVLA</sequence>
<evidence type="ECO:0000259" key="2">
    <source>
        <dbReference type="Pfam" id="PF01757"/>
    </source>
</evidence>
<dbReference type="EC" id="2.3.-.-" evidence="3"/>
<proteinExistence type="predicted"/>
<dbReference type="InterPro" id="IPR050879">
    <property type="entry name" value="Acyltransferase_3"/>
</dbReference>
<feature type="transmembrane region" description="Helical" evidence="1">
    <location>
        <begin position="209"/>
        <end position="227"/>
    </location>
</feature>
<keyword evidence="3" id="KW-0808">Transferase</keyword>
<dbReference type="Pfam" id="PF01757">
    <property type="entry name" value="Acyl_transf_3"/>
    <property type="match status" value="1"/>
</dbReference>
<keyword evidence="3" id="KW-0012">Acyltransferase</keyword>
<feature type="transmembrane region" description="Helical" evidence="1">
    <location>
        <begin position="289"/>
        <end position="310"/>
    </location>
</feature>
<feature type="transmembrane region" description="Helical" evidence="1">
    <location>
        <begin position="77"/>
        <end position="100"/>
    </location>
</feature>
<keyword evidence="4" id="KW-1185">Reference proteome</keyword>
<keyword evidence="1" id="KW-0472">Membrane</keyword>
<dbReference type="GO" id="GO:0016746">
    <property type="term" value="F:acyltransferase activity"/>
    <property type="evidence" value="ECO:0007669"/>
    <property type="project" value="UniProtKB-KW"/>
</dbReference>